<comment type="caution">
    <text evidence="3">The sequence shown here is derived from an EMBL/GenBank/DDBJ whole genome shotgun (WGS) entry which is preliminary data.</text>
</comment>
<feature type="domain" description="Bacterial Ig-like" evidence="2">
    <location>
        <begin position="1341"/>
        <end position="1432"/>
    </location>
</feature>
<organism evidence="3 4">
    <name type="scientific">Pseudomonas delhiensis</name>
    <dbReference type="NCBI Taxonomy" id="366289"/>
    <lineage>
        <taxon>Bacteria</taxon>
        <taxon>Pseudomonadati</taxon>
        <taxon>Pseudomonadota</taxon>
        <taxon>Gammaproteobacteria</taxon>
        <taxon>Pseudomonadales</taxon>
        <taxon>Pseudomonadaceae</taxon>
        <taxon>Pseudomonas</taxon>
    </lineage>
</organism>
<feature type="domain" description="Bacterial Ig-like" evidence="2">
    <location>
        <begin position="1453"/>
        <end position="1536"/>
    </location>
</feature>
<dbReference type="Pfam" id="PF19077">
    <property type="entry name" value="Big_13"/>
    <property type="match status" value="11"/>
</dbReference>
<protein>
    <recommendedName>
        <fullName evidence="2">Bacterial Ig-like domain-containing protein</fullName>
    </recommendedName>
</protein>
<proteinExistence type="predicted"/>
<reference evidence="3 4" key="1">
    <citation type="submission" date="2017-06" db="EMBL/GenBank/DDBJ databases">
        <authorList>
            <person name="Varghese N."/>
            <person name="Submissions S."/>
        </authorList>
    </citation>
    <scope>NUCLEOTIDE SEQUENCE [LARGE SCALE GENOMIC DNA]</scope>
    <source>
        <strain evidence="3 4">RLD-1</strain>
    </source>
</reference>
<dbReference type="InterPro" id="IPR013783">
    <property type="entry name" value="Ig-like_fold"/>
</dbReference>
<feature type="domain" description="Bacterial Ig-like" evidence="2">
    <location>
        <begin position="613"/>
        <end position="697"/>
    </location>
</feature>
<dbReference type="Gene3D" id="3.30.420.430">
    <property type="match status" value="10"/>
</dbReference>
<feature type="compositionally biased region" description="Polar residues" evidence="1">
    <location>
        <begin position="1043"/>
        <end position="1052"/>
    </location>
</feature>
<dbReference type="NCBIfam" id="NF033510">
    <property type="entry name" value="Ca_tandemer"/>
    <property type="match status" value="10"/>
</dbReference>
<feature type="compositionally biased region" description="Polar residues" evidence="1">
    <location>
        <begin position="12"/>
        <end position="21"/>
    </location>
</feature>
<gene>
    <name evidence="3" type="ORF">SAMN06295949_104160</name>
</gene>
<dbReference type="EMBL" id="FZPC01000004">
    <property type="protein sequence ID" value="SNS62397.1"/>
    <property type="molecule type" value="Genomic_DNA"/>
</dbReference>
<dbReference type="Gene3D" id="2.60.40.10">
    <property type="entry name" value="Immunoglobulins"/>
    <property type="match status" value="4"/>
</dbReference>
<keyword evidence="4" id="KW-1185">Reference proteome</keyword>
<dbReference type="Proteomes" id="UP000198309">
    <property type="component" value="Unassembled WGS sequence"/>
</dbReference>
<evidence type="ECO:0000313" key="3">
    <source>
        <dbReference type="EMBL" id="SNS62397.1"/>
    </source>
</evidence>
<accession>A0ABY1SQM2</accession>
<feature type="region of interest" description="Disordered" evidence="1">
    <location>
        <begin position="1"/>
        <end position="41"/>
    </location>
</feature>
<dbReference type="InterPro" id="IPR044016">
    <property type="entry name" value="Big_13"/>
</dbReference>
<feature type="domain" description="Bacterial Ig-like" evidence="2">
    <location>
        <begin position="402"/>
        <end position="492"/>
    </location>
</feature>
<feature type="region of interest" description="Disordered" evidence="1">
    <location>
        <begin position="1036"/>
        <end position="1060"/>
    </location>
</feature>
<feature type="domain" description="Bacterial Ig-like" evidence="2">
    <location>
        <begin position="923"/>
        <end position="1015"/>
    </location>
</feature>
<feature type="domain" description="Bacterial Ig-like" evidence="2">
    <location>
        <begin position="1027"/>
        <end position="1119"/>
    </location>
</feature>
<feature type="compositionally biased region" description="Polar residues" evidence="1">
    <location>
        <begin position="1358"/>
        <end position="1367"/>
    </location>
</feature>
<feature type="domain" description="Bacterial Ig-like" evidence="2">
    <location>
        <begin position="711"/>
        <end position="803"/>
    </location>
</feature>
<name>A0ABY1SQM2_9PSED</name>
<sequence length="1946" mass="202417">MTEKNWSDDQDSMQANTSAAQEASAGRVAPAPQAEETTQAKPTFQIWDDYGYLKGEVTEGTRTDDPALSFKGQGLTEGQEVTVKAVLESGEVMALGVATVRKNGHWSISPNLSFVQEGMEGVVDFFITVEGVDSDPVKGVVIDRIRPEEIALESMQVLGGVLPVTIEGAQSQVQINAQRPVFDGKFSQAASPEDLQHVRIVIKKDGKTILGDLPIVVSVAADGSWHYDWPEELVGQGGDYTLAFYMMDDAGNSPEAAPGSQVDKPFLQLELQLDFVAPDEAELSLTLHDDFGPVTGIIAAGGKTDDATPALKGKVENFDATDVKWVEIFLDGTSLGTVLVDDQGNWEFTPEEGTVLLGEHSFEAYPVDAAGNRGANGAAIVFEVVDPAVLPNAPVINQIEDGHGSVTGLLNDGDVTDDTSLSVSGTAEAGNLVLLYVDGELVASATADEQGNWTTELPLNGEDGEQVITAKAQDEAGRHSDETAPVSIVLDTTAPDKPQQAGAEDNEGVVQGPIGQYGTTNDNTPEFSGQAEPDAVVIISDNGKPLGSVVADAEGNWSYTPEPPLDDGSHSITVQAQDAAGNLSEPSDALEFSVWSEAPQVQILHALDAVDPTTGPVADNGSTNDNRPTLVGTATAGALVIISEAGIVLGSVQADAGGNWSLQLSLSQGDGPHTYSAEVQSATGEFGRDDFTLLIDTRVPDRPLIDSVLDDAGAITGPLRSGDTTDDAKPTLEGSYAEPNGLVKVYDNKGLDPIASITADENGNWSLVLPELADGKHSLTVTVSDAAGNESNPSRPFELTVDTAVPTDLRIDGIELIDDVDPVTGVIANGGSTDDAAPLVQGHVEGEAAWVEIYDGATLLGTALVDGEGNWSFQAPELASGEHSISARPINAIGQKGEASENIGFTVVGEETPLPEMPVISEIHDDEGSVTGPLSDGDVTDDTSLSVSGTAEAGNLVLLYVNGEPVASVVADENGNWSTELPLAGDGEKVITAKAQDEAGRHSDETAPVSVILDTIAPEQPDVISAEDNAGAITGPIEAGSVTDETQPTLSGSGEPGDTVSILDNGEEIGTAIIDENGHWEFTPEPPLEEGDHSISVVITDPAGNASQPSESLDFSVDTSVPPMVIDRIELIDDVDPLTGVIANGGSTDDAAPLVQGHVEGEAAWVEIYDGATLLGTALVDGEGNWSFQAPELASGEHSISARPVNAIGQEGEASESIGFTVVGEETPLPQLPVISEIVDGEGSVTGPLNDGDVTDDTSLSLKGTADAGNLVLLYVNGELAASVVADESGNWSTELPLAGDGEKVITAKAQDEAGRHSDETAPVAVILDTTAPEQPEVVTAEDNTGAITGPIEPGSVTDETQPTLSGSGEPGDSVSILDNGEEIGTAIIDENGNWEFTPEEPLEEGDHSISVVITDPAGNASEPNESLDFTVQAQVPTLTLDSVYDDVEGIVGEIAQGGLTNDAQPMLSGTAGNGAVRVIIHDGEVLLGSALVDGDGNWQFELPELADGEHSLRLVAETASGTPSASLEWGFTVDTEVPGVVSGLDLVDDEPLITGTIAQSGLTNDATPTFSGQASGAQWVNIYDGSLLIASVAVDAEGNWSFTPDEALYEGVHRFSAAAVDEAGNEGARSVGWNFTVDITAPGRVTNLGLYDMIGQNPETDWGDVPNGGKTDDPWPNFYGQVDTFGVKYVYVYDNGTFLGSATVNQLTLEWAFEPYLQLSTGSHSFQACAVDEAGNMGPLSDAWDFTVAIQASPYPSIINVYDDVAGVFLQKEDFTEDTNLTVKVSCAPGNLVTLYANDVAVGSHVVDEDGYWTFSTGELAHLAKDDGSVDLVVGAEDLPSSGPYTIFLEDSVLQPQVLAEPYEAGDGLVAGLLGALASGQEARAEAKPLSLADLLQAREPVAEPAAPELLSAAAAPAAPAAEPVVFDNPLVKQDLLALQQQHLV</sequence>
<feature type="domain" description="Bacterial Ig-like" evidence="2">
    <location>
        <begin position="1555"/>
        <end position="1639"/>
    </location>
</feature>
<evidence type="ECO:0000256" key="1">
    <source>
        <dbReference type="SAM" id="MobiDB-lite"/>
    </source>
</evidence>
<dbReference type="RefSeq" id="WP_089390426.1">
    <property type="nucleotide sequence ID" value="NZ_FZPC01000004.1"/>
</dbReference>
<evidence type="ECO:0000259" key="2">
    <source>
        <dbReference type="Pfam" id="PF19077"/>
    </source>
</evidence>
<feature type="domain" description="Bacterial Ig-like" evidence="2">
    <location>
        <begin position="295"/>
        <end position="375"/>
    </location>
</feature>
<evidence type="ECO:0000313" key="4">
    <source>
        <dbReference type="Proteomes" id="UP000198309"/>
    </source>
</evidence>
<feature type="domain" description="Bacterial Ig-like" evidence="2">
    <location>
        <begin position="1242"/>
        <end position="1330"/>
    </location>
</feature>
<feature type="domain" description="Bacterial Ig-like" evidence="2">
    <location>
        <begin position="518"/>
        <end position="593"/>
    </location>
</feature>
<feature type="region of interest" description="Disordered" evidence="1">
    <location>
        <begin position="1345"/>
        <end position="1375"/>
    </location>
</feature>